<organism evidence="1">
    <name type="scientific">Anguilla anguilla</name>
    <name type="common">European freshwater eel</name>
    <name type="synonym">Muraena anguilla</name>
    <dbReference type="NCBI Taxonomy" id="7936"/>
    <lineage>
        <taxon>Eukaryota</taxon>
        <taxon>Metazoa</taxon>
        <taxon>Chordata</taxon>
        <taxon>Craniata</taxon>
        <taxon>Vertebrata</taxon>
        <taxon>Euteleostomi</taxon>
        <taxon>Actinopterygii</taxon>
        <taxon>Neopterygii</taxon>
        <taxon>Teleostei</taxon>
        <taxon>Anguilliformes</taxon>
        <taxon>Anguillidae</taxon>
        <taxon>Anguilla</taxon>
    </lineage>
</organism>
<accession>A0A0E9TN42</accession>
<name>A0A0E9TN42_ANGAN</name>
<reference evidence="1" key="1">
    <citation type="submission" date="2014-11" db="EMBL/GenBank/DDBJ databases">
        <authorList>
            <person name="Amaro Gonzalez C."/>
        </authorList>
    </citation>
    <scope>NUCLEOTIDE SEQUENCE</scope>
</reference>
<sequence>MDRQKHHCTVLAQSVLALTDSTVDNLRRKV</sequence>
<dbReference type="AlphaFoldDB" id="A0A0E9TN42"/>
<reference evidence="1" key="2">
    <citation type="journal article" date="2015" name="Fish Shellfish Immunol.">
        <title>Early steps in the European eel (Anguilla anguilla)-Vibrio vulnificus interaction in the gills: Role of the RtxA13 toxin.</title>
        <authorList>
            <person name="Callol A."/>
            <person name="Pajuelo D."/>
            <person name="Ebbesson L."/>
            <person name="Teles M."/>
            <person name="MacKenzie S."/>
            <person name="Amaro C."/>
        </authorList>
    </citation>
    <scope>NUCLEOTIDE SEQUENCE</scope>
</reference>
<evidence type="ECO:0000313" key="1">
    <source>
        <dbReference type="EMBL" id="JAH54163.1"/>
    </source>
</evidence>
<protein>
    <submittedName>
        <fullName evidence="1">Uncharacterized protein</fullName>
    </submittedName>
</protein>
<dbReference type="EMBL" id="GBXM01054414">
    <property type="protein sequence ID" value="JAH54163.1"/>
    <property type="molecule type" value="Transcribed_RNA"/>
</dbReference>
<proteinExistence type="predicted"/>